<dbReference type="EMBL" id="KZ819669">
    <property type="protein sequence ID" value="PWN27096.1"/>
    <property type="molecule type" value="Genomic_DNA"/>
</dbReference>
<feature type="region of interest" description="Disordered" evidence="1">
    <location>
        <begin position="41"/>
        <end position="179"/>
    </location>
</feature>
<evidence type="ECO:0000313" key="2">
    <source>
        <dbReference type="EMBL" id="PWN27096.1"/>
    </source>
</evidence>
<gene>
    <name evidence="2" type="ORF">BDZ90DRAFT_185846</name>
</gene>
<sequence length="537" mass="56922">MLAARPHPNAEAGMAAGALKSVTSTSLSPVLTLQHSLAVEASAFSDSGSEPTTSDSSDSSDYEDLDDEVGGGRAVQSAPAIVGIGLTVPGSSFGQHHQLHRGAPSDSDSSDEEYAAIEVEQGDDFEDRPTARPAWTPAMQRSAASRKLFAALSRDESSTEKSASPSVKVANNLSSRRGHHRLPSLDQLRTRMSGLGIRDGASPRLHGSPAPRILLSQPSRVSSPASKITTPRPPLRHKRSVSCPSPKPDEGEVWQVNDDMTITITPPTPTPQAKSPVMGYILQNAGQPVHPIRFRRRREDALLLHPPCFELAPGRQKMVEARAKQAIEQMAALHAAAKDQHRVIGPGNGALVGLGWPGSSGGGGFPQSAPAPLSSKSIRSTIRGGAPAWSANRSSRPHRAEDSPPRPAYRRSRSSEKDLQMPKSQSLSNLSDDWRQRASTTVPVPPRAASPPHVASAKYIPPCRRQGPAYQPPSPPTSPTKEAAQPILHALPPRPVSPPRNAPSVTFAPSSSSPPSARAAAGRNLLSRLGERGAKCF</sequence>
<feature type="compositionally biased region" description="Polar residues" evidence="1">
    <location>
        <begin position="422"/>
        <end position="442"/>
    </location>
</feature>
<proteinExistence type="predicted"/>
<feature type="compositionally biased region" description="Acidic residues" evidence="1">
    <location>
        <begin position="58"/>
        <end position="69"/>
    </location>
</feature>
<feature type="compositionally biased region" description="Low complexity" evidence="1">
    <location>
        <begin position="45"/>
        <end position="57"/>
    </location>
</feature>
<feature type="compositionally biased region" description="Acidic residues" evidence="1">
    <location>
        <begin position="108"/>
        <end position="126"/>
    </location>
</feature>
<dbReference type="Proteomes" id="UP000245884">
    <property type="component" value="Unassembled WGS sequence"/>
</dbReference>
<feature type="region of interest" description="Disordered" evidence="1">
    <location>
        <begin position="200"/>
        <end position="251"/>
    </location>
</feature>
<feature type="region of interest" description="Disordered" evidence="1">
    <location>
        <begin position="362"/>
        <end position="537"/>
    </location>
</feature>
<dbReference type="GeneID" id="37025641"/>
<dbReference type="OrthoDB" id="2553071at2759"/>
<dbReference type="RefSeq" id="XP_025361708.1">
    <property type="nucleotide sequence ID" value="XM_025503818.1"/>
</dbReference>
<accession>A0A316UP79</accession>
<feature type="compositionally biased region" description="Low complexity" evidence="1">
    <location>
        <begin position="502"/>
        <end position="521"/>
    </location>
</feature>
<dbReference type="AlphaFoldDB" id="A0A316UP79"/>
<feature type="compositionally biased region" description="Polar residues" evidence="1">
    <location>
        <begin position="160"/>
        <end position="175"/>
    </location>
</feature>
<evidence type="ECO:0000313" key="3">
    <source>
        <dbReference type="Proteomes" id="UP000245884"/>
    </source>
</evidence>
<reference evidence="2 3" key="1">
    <citation type="journal article" date="2018" name="Mol. Biol. Evol.">
        <title>Broad Genomic Sampling Reveals a Smut Pathogenic Ancestry of the Fungal Clade Ustilaginomycotina.</title>
        <authorList>
            <person name="Kijpornyongpan T."/>
            <person name="Mondo S.J."/>
            <person name="Barry K."/>
            <person name="Sandor L."/>
            <person name="Lee J."/>
            <person name="Lipzen A."/>
            <person name="Pangilinan J."/>
            <person name="LaButti K."/>
            <person name="Hainaut M."/>
            <person name="Henrissat B."/>
            <person name="Grigoriev I.V."/>
            <person name="Spatafora J.W."/>
            <person name="Aime M.C."/>
        </authorList>
    </citation>
    <scope>NUCLEOTIDE SEQUENCE [LARGE SCALE GENOMIC DNA]</scope>
    <source>
        <strain evidence="2 3">MCA 5214</strain>
    </source>
</reference>
<evidence type="ECO:0000256" key="1">
    <source>
        <dbReference type="SAM" id="MobiDB-lite"/>
    </source>
</evidence>
<feature type="compositionally biased region" description="Polar residues" evidence="1">
    <location>
        <begin position="216"/>
        <end position="229"/>
    </location>
</feature>
<keyword evidence="3" id="KW-1185">Reference proteome</keyword>
<protein>
    <submittedName>
        <fullName evidence="2">Uncharacterized protein</fullName>
    </submittedName>
</protein>
<name>A0A316UP79_9BASI</name>
<organism evidence="2 3">
    <name type="scientific">Jaminaea rosea</name>
    <dbReference type="NCBI Taxonomy" id="1569628"/>
    <lineage>
        <taxon>Eukaryota</taxon>
        <taxon>Fungi</taxon>
        <taxon>Dikarya</taxon>
        <taxon>Basidiomycota</taxon>
        <taxon>Ustilaginomycotina</taxon>
        <taxon>Exobasidiomycetes</taxon>
        <taxon>Microstromatales</taxon>
        <taxon>Microstromatales incertae sedis</taxon>
        <taxon>Jaminaea</taxon>
    </lineage>
</organism>
<feature type="compositionally biased region" description="Pro residues" evidence="1">
    <location>
        <begin position="492"/>
        <end position="501"/>
    </location>
</feature>